<evidence type="ECO:0000313" key="1">
    <source>
        <dbReference type="EMBL" id="OQS05888.1"/>
    </source>
</evidence>
<accession>A0A1W0A6P5</accession>
<gene>
    <name evidence="1" type="ORF">THRCLA_02030</name>
</gene>
<proteinExistence type="predicted"/>
<dbReference type="AlphaFoldDB" id="A0A1W0A6P5"/>
<name>A0A1W0A6P5_9STRA</name>
<keyword evidence="2" id="KW-1185">Reference proteome</keyword>
<reference evidence="1 2" key="1">
    <citation type="journal article" date="2014" name="Genome Biol. Evol.">
        <title>The secreted proteins of Achlya hypogyna and Thraustotheca clavata identify the ancestral oomycete secretome and reveal gene acquisitions by horizontal gene transfer.</title>
        <authorList>
            <person name="Misner I."/>
            <person name="Blouin N."/>
            <person name="Leonard G."/>
            <person name="Richards T.A."/>
            <person name="Lane C.E."/>
        </authorList>
    </citation>
    <scope>NUCLEOTIDE SEQUENCE [LARGE SCALE GENOMIC DNA]</scope>
    <source>
        <strain evidence="1 2">ATCC 34112</strain>
    </source>
</reference>
<organism evidence="1 2">
    <name type="scientific">Thraustotheca clavata</name>
    <dbReference type="NCBI Taxonomy" id="74557"/>
    <lineage>
        <taxon>Eukaryota</taxon>
        <taxon>Sar</taxon>
        <taxon>Stramenopiles</taxon>
        <taxon>Oomycota</taxon>
        <taxon>Saprolegniomycetes</taxon>
        <taxon>Saprolegniales</taxon>
        <taxon>Achlyaceae</taxon>
        <taxon>Thraustotheca</taxon>
    </lineage>
</organism>
<protein>
    <submittedName>
        <fullName evidence="1">Uncharacterized protein</fullName>
    </submittedName>
</protein>
<evidence type="ECO:0000313" key="2">
    <source>
        <dbReference type="Proteomes" id="UP000243217"/>
    </source>
</evidence>
<dbReference type="Proteomes" id="UP000243217">
    <property type="component" value="Unassembled WGS sequence"/>
</dbReference>
<dbReference type="EMBL" id="JNBS01000407">
    <property type="protein sequence ID" value="OQS05888.1"/>
    <property type="molecule type" value="Genomic_DNA"/>
</dbReference>
<sequence>MSLSPGLLELLPNTDDDLSFLDECPKRKRHRTNHQLEEIRSLRDQVSELEQYIAFLHCQNHRPLKEQSKYGRLAIQQKALVVKAMHERNQLLGMIKEQQLIKEAIEKMIFKRPRNMILKMEDTKWKALALGANMQTRRSALLSIVDRQYEMIESQMLSNGLFEPNCDVFDVKTIIHNTRLISEAARFTFLNKSIDEVVPLSIRIMHERQAMATYSNLTYKPKAHCANQILQIDACTTYIRSEFIHPNGLFKVASGIVSKVYREKNGDTSFLWRSVLEDEGIPYVSDSFINDEFGWIHFEKVDENFVRYKAYVQISSPIPPSTTNIDELSQLVQLLHIDSTEALPAKRPLGSLLATVRDSFQQMLSQFEHQLLQKSLINTI</sequence>
<dbReference type="OrthoDB" id="67935at2759"/>
<comment type="caution">
    <text evidence="1">The sequence shown here is derived from an EMBL/GenBank/DDBJ whole genome shotgun (WGS) entry which is preliminary data.</text>
</comment>